<dbReference type="CDD" id="cd06121">
    <property type="entry name" value="cupin_YML079wp"/>
    <property type="match status" value="1"/>
</dbReference>
<accession>A0A1Y1HU86</accession>
<dbReference type="OrthoDB" id="6614653at2759"/>
<keyword evidence="3" id="KW-1185">Reference proteome</keyword>
<dbReference type="InterPro" id="IPR009327">
    <property type="entry name" value="Cupin_DUF985"/>
</dbReference>
<dbReference type="AlphaFoldDB" id="A0A1Y1HU86"/>
<gene>
    <name evidence="2" type="ORF">KFL_000790270</name>
</gene>
<dbReference type="InterPro" id="IPR014710">
    <property type="entry name" value="RmlC-like_jellyroll"/>
</dbReference>
<proteinExistence type="predicted"/>
<dbReference type="PANTHER" id="PTHR33387:SF3">
    <property type="entry name" value="DUF985 DOMAIN-CONTAINING PROTEIN"/>
    <property type="match status" value="1"/>
</dbReference>
<evidence type="ECO:0000313" key="2">
    <source>
        <dbReference type="EMBL" id="GAQ81402.1"/>
    </source>
</evidence>
<dbReference type="PANTHER" id="PTHR33387">
    <property type="entry name" value="RMLC-LIKE JELLY ROLL FOLD PROTEIN"/>
    <property type="match status" value="1"/>
</dbReference>
<organism evidence="2 3">
    <name type="scientific">Klebsormidium nitens</name>
    <name type="common">Green alga</name>
    <name type="synonym">Ulothrix nitens</name>
    <dbReference type="NCBI Taxonomy" id="105231"/>
    <lineage>
        <taxon>Eukaryota</taxon>
        <taxon>Viridiplantae</taxon>
        <taxon>Streptophyta</taxon>
        <taxon>Klebsormidiophyceae</taxon>
        <taxon>Klebsormidiales</taxon>
        <taxon>Klebsormidiaceae</taxon>
        <taxon>Klebsormidium</taxon>
    </lineage>
</organism>
<protein>
    <recommendedName>
        <fullName evidence="1">DUF985 domain-containing protein</fullName>
    </recommendedName>
</protein>
<dbReference type="InterPro" id="IPR039935">
    <property type="entry name" value="YML079W-like"/>
</dbReference>
<feature type="domain" description="DUF985" evidence="1">
    <location>
        <begin position="25"/>
        <end position="185"/>
    </location>
</feature>
<dbReference type="InterPro" id="IPR011051">
    <property type="entry name" value="RmlC_Cupin_sf"/>
</dbReference>
<reference evidence="2 3" key="1">
    <citation type="journal article" date="2014" name="Nat. Commun.">
        <title>Klebsormidium flaccidum genome reveals primary factors for plant terrestrial adaptation.</title>
        <authorList>
            <person name="Hori K."/>
            <person name="Maruyama F."/>
            <person name="Fujisawa T."/>
            <person name="Togashi T."/>
            <person name="Yamamoto N."/>
            <person name="Seo M."/>
            <person name="Sato S."/>
            <person name="Yamada T."/>
            <person name="Mori H."/>
            <person name="Tajima N."/>
            <person name="Moriyama T."/>
            <person name="Ikeuchi M."/>
            <person name="Watanabe M."/>
            <person name="Wada H."/>
            <person name="Kobayashi K."/>
            <person name="Saito M."/>
            <person name="Masuda T."/>
            <person name="Sasaki-Sekimoto Y."/>
            <person name="Mashiguchi K."/>
            <person name="Awai K."/>
            <person name="Shimojima M."/>
            <person name="Masuda S."/>
            <person name="Iwai M."/>
            <person name="Nobusawa T."/>
            <person name="Narise T."/>
            <person name="Kondo S."/>
            <person name="Saito H."/>
            <person name="Sato R."/>
            <person name="Murakawa M."/>
            <person name="Ihara Y."/>
            <person name="Oshima-Yamada Y."/>
            <person name="Ohtaka K."/>
            <person name="Satoh M."/>
            <person name="Sonobe K."/>
            <person name="Ishii M."/>
            <person name="Ohtani R."/>
            <person name="Kanamori-Sato M."/>
            <person name="Honoki R."/>
            <person name="Miyazaki D."/>
            <person name="Mochizuki H."/>
            <person name="Umetsu J."/>
            <person name="Higashi K."/>
            <person name="Shibata D."/>
            <person name="Kamiya Y."/>
            <person name="Sato N."/>
            <person name="Nakamura Y."/>
            <person name="Tabata S."/>
            <person name="Ida S."/>
            <person name="Kurokawa K."/>
            <person name="Ohta H."/>
        </authorList>
    </citation>
    <scope>NUCLEOTIDE SEQUENCE [LARGE SCALE GENOMIC DNA]</scope>
    <source>
        <strain evidence="2 3">NIES-2285</strain>
    </source>
</reference>
<name>A0A1Y1HU86_KLENI</name>
<dbReference type="OMA" id="HWHRIDA"/>
<dbReference type="Pfam" id="PF06172">
    <property type="entry name" value="Cupin_5"/>
    <property type="match status" value="1"/>
</dbReference>
<evidence type="ECO:0000259" key="1">
    <source>
        <dbReference type="Pfam" id="PF06172"/>
    </source>
</evidence>
<dbReference type="EMBL" id="DF237028">
    <property type="protein sequence ID" value="GAQ81402.1"/>
    <property type="molecule type" value="Genomic_DNA"/>
</dbReference>
<dbReference type="Gene3D" id="2.60.120.10">
    <property type="entry name" value="Jelly Rolls"/>
    <property type="match status" value="1"/>
</dbReference>
<dbReference type="SUPFAM" id="SSF51182">
    <property type="entry name" value="RmlC-like cupins"/>
    <property type="match status" value="1"/>
</dbReference>
<sequence>MSVGRGSARDPASEMAAADMLTTDELVAKLQLLPHPEGGFFKETFRDDSVHLSKDQLPDGYTVDRPVSTIIYFLLPSGSVSRLHRMPSAEGWHFYMGEPLTVVTIDENGKLTKHALGTPTRSNLDVSLQAVVSPGVYFGAYPTLDYETVDADGKELKTTRDAQTHYSLVGCTVAPAFDFADFELAQRDPLLEKYPQHSDIIERLTVRDA</sequence>
<dbReference type="Proteomes" id="UP000054558">
    <property type="component" value="Unassembled WGS sequence"/>
</dbReference>
<evidence type="ECO:0000313" key="3">
    <source>
        <dbReference type="Proteomes" id="UP000054558"/>
    </source>
</evidence>